<organism evidence="2 3">
    <name type="scientific">Paracoccus onubensis</name>
    <dbReference type="NCBI Taxonomy" id="1675788"/>
    <lineage>
        <taxon>Bacteria</taxon>
        <taxon>Pseudomonadati</taxon>
        <taxon>Pseudomonadota</taxon>
        <taxon>Alphaproteobacteria</taxon>
        <taxon>Rhodobacterales</taxon>
        <taxon>Paracoccaceae</taxon>
        <taxon>Paracoccus</taxon>
    </lineage>
</organism>
<dbReference type="Gene3D" id="2.170.16.10">
    <property type="entry name" value="Hedgehog/Intein (Hint) domain"/>
    <property type="match status" value="1"/>
</dbReference>
<evidence type="ECO:0000313" key="3">
    <source>
        <dbReference type="Proteomes" id="UP000284202"/>
    </source>
</evidence>
<accession>A0A418SS87</accession>
<dbReference type="SUPFAM" id="SSF51294">
    <property type="entry name" value="Hedgehog/intein (Hint) domain"/>
    <property type="match status" value="1"/>
</dbReference>
<dbReference type="Proteomes" id="UP000284202">
    <property type="component" value="Unassembled WGS sequence"/>
</dbReference>
<dbReference type="OrthoDB" id="6305173at2"/>
<proteinExistence type="predicted"/>
<dbReference type="InterPro" id="IPR028992">
    <property type="entry name" value="Hedgehog/Intein_dom"/>
</dbReference>
<feature type="domain" description="Hedgehog/Intein (Hint)" evidence="1">
    <location>
        <begin position="90"/>
        <end position="236"/>
    </location>
</feature>
<reference evidence="3" key="1">
    <citation type="submission" date="2018-09" db="EMBL/GenBank/DDBJ databases">
        <title>Acidovorax cavernicola nov. sp. isolated from Gruta de las Maravillas (Aracena, Spain).</title>
        <authorList>
            <person name="Jurado V."/>
            <person name="Gutierrez-Patricio S."/>
            <person name="Gonzalez-Pimentel J.L."/>
            <person name="Miller A.Z."/>
            <person name="Laiz L."/>
            <person name="Saiz-Jimenez C."/>
        </authorList>
    </citation>
    <scope>NUCLEOTIDE SEQUENCE [LARGE SCALE GENOMIC DNA]</scope>
    <source>
        <strain evidence="3">1011MAR3C25</strain>
    </source>
</reference>
<evidence type="ECO:0000313" key="2">
    <source>
        <dbReference type="EMBL" id="RJE83845.1"/>
    </source>
</evidence>
<dbReference type="InterPro" id="IPR036844">
    <property type="entry name" value="Hint_dom_sf"/>
</dbReference>
<dbReference type="AlphaFoldDB" id="A0A418SS87"/>
<evidence type="ECO:0000259" key="1">
    <source>
        <dbReference type="Pfam" id="PF13403"/>
    </source>
</evidence>
<name>A0A418SS87_9RHOB</name>
<sequence length="299" mass="32450">MAIGGREVVDVLANDISSLTPSLTVTQINSQDVAPGDSVTLISGTVVTLNADGTLSFDASSEARQEVITYTVDDGAGTTDVGFVQVDVITCFTRGTLIETDCGLVTIEALQPGNMVFTKDDGYQSIRWIGSTKLCKRQLAFAPNLRPIRIKAGALSENIPFQDLLVSPQHRVLVRSKIAQRMFDAPEVLVAAKQLLQLDGIDVAADVETVEYFHMLFDRHEVVFSNGAETESLYTGAQALMSVGEAARDEIFSLFPELLHAGYQPIPARPIVSGQMSRKLVARHLKNNQALVRNNMIAD</sequence>
<comment type="caution">
    <text evidence="2">The sequence shown here is derived from an EMBL/GenBank/DDBJ whole genome shotgun (WGS) entry which is preliminary data.</text>
</comment>
<dbReference type="Pfam" id="PF17963">
    <property type="entry name" value="Big_9"/>
    <property type="match status" value="1"/>
</dbReference>
<dbReference type="EMBL" id="QZCG01000010">
    <property type="protein sequence ID" value="RJE83845.1"/>
    <property type="molecule type" value="Genomic_DNA"/>
</dbReference>
<protein>
    <submittedName>
        <fullName evidence="2">Hemolysin</fullName>
    </submittedName>
</protein>
<gene>
    <name evidence="2" type="ORF">D3P04_15515</name>
</gene>
<keyword evidence="3" id="KW-1185">Reference proteome</keyword>
<dbReference type="Pfam" id="PF13403">
    <property type="entry name" value="Hint_2"/>
    <property type="match status" value="1"/>
</dbReference>